<accession>A0A6S7F080</accession>
<reference evidence="2 3" key="1">
    <citation type="submission" date="2020-04" db="EMBL/GenBank/DDBJ databases">
        <authorList>
            <person name="De Canck E."/>
        </authorList>
    </citation>
    <scope>NUCLEOTIDE SEQUENCE [LARGE SCALE GENOMIC DNA]</scope>
    <source>
        <strain evidence="2 3">LMG 6000</strain>
    </source>
</reference>
<feature type="transmembrane region" description="Helical" evidence="1">
    <location>
        <begin position="6"/>
        <end position="24"/>
    </location>
</feature>
<proteinExistence type="predicted"/>
<gene>
    <name evidence="2" type="ORF">LMG6000_02229</name>
</gene>
<protein>
    <submittedName>
        <fullName evidence="2">Uncharacterized protein</fullName>
    </submittedName>
</protein>
<organism evidence="2 3">
    <name type="scientific">Achromobacter insolitus</name>
    <dbReference type="NCBI Taxonomy" id="217204"/>
    <lineage>
        <taxon>Bacteria</taxon>
        <taxon>Pseudomonadati</taxon>
        <taxon>Pseudomonadota</taxon>
        <taxon>Betaproteobacteria</taxon>
        <taxon>Burkholderiales</taxon>
        <taxon>Alcaligenaceae</taxon>
        <taxon>Achromobacter</taxon>
    </lineage>
</organism>
<keyword evidence="3" id="KW-1185">Reference proteome</keyword>
<evidence type="ECO:0000313" key="2">
    <source>
        <dbReference type="EMBL" id="CAB3931588.1"/>
    </source>
</evidence>
<dbReference type="EMBL" id="CADILH010000003">
    <property type="protein sequence ID" value="CAB3931588.1"/>
    <property type="molecule type" value="Genomic_DNA"/>
</dbReference>
<keyword evidence="1" id="KW-1133">Transmembrane helix</keyword>
<dbReference type="Proteomes" id="UP000494183">
    <property type="component" value="Unassembled WGS sequence"/>
</dbReference>
<name>A0A6S7F080_9BURK</name>
<dbReference type="RefSeq" id="WP_175201629.1">
    <property type="nucleotide sequence ID" value="NZ_CADILH010000003.1"/>
</dbReference>
<feature type="transmembrane region" description="Helical" evidence="1">
    <location>
        <begin position="45"/>
        <end position="64"/>
    </location>
</feature>
<feature type="transmembrane region" description="Helical" evidence="1">
    <location>
        <begin position="70"/>
        <end position="89"/>
    </location>
</feature>
<sequence>MDDLDALIPLAAMIPAALLIWLAARVLVSAAERSHAVKAFIHDPVLFILVAGLVFSIVGMLLWIGTQGALPLGKSALGVAGFGLAALVWHEAYTRKRPPVDS</sequence>
<dbReference type="AlphaFoldDB" id="A0A6S7F080"/>
<evidence type="ECO:0000256" key="1">
    <source>
        <dbReference type="SAM" id="Phobius"/>
    </source>
</evidence>
<keyword evidence="1" id="KW-0472">Membrane</keyword>
<keyword evidence="1" id="KW-0812">Transmembrane</keyword>
<evidence type="ECO:0000313" key="3">
    <source>
        <dbReference type="Proteomes" id="UP000494183"/>
    </source>
</evidence>